<accession>A0AA40G907</accession>
<dbReference type="Proteomes" id="UP001177670">
    <property type="component" value="Unassembled WGS sequence"/>
</dbReference>
<sequence>MDTTDFNKNVQQTTARVYQHATSFPPYEGSISNHGEKFADRQGTIDRVSPANVSRTNMGELTRSLTERRTKSSRNDAAFRRSFTGRVEDYGTENNKWANLNMETSL</sequence>
<comment type="caution">
    <text evidence="1">The sequence shown here is derived from an EMBL/GenBank/DDBJ whole genome shotgun (WGS) entry which is preliminary data.</text>
</comment>
<gene>
    <name evidence="1" type="ORF">K0M31_011164</name>
</gene>
<name>A0AA40G907_9HYME</name>
<keyword evidence="2" id="KW-1185">Reference proteome</keyword>
<evidence type="ECO:0000313" key="2">
    <source>
        <dbReference type="Proteomes" id="UP001177670"/>
    </source>
</evidence>
<reference evidence="1" key="1">
    <citation type="submission" date="2021-10" db="EMBL/GenBank/DDBJ databases">
        <title>Melipona bicolor Genome sequencing and assembly.</title>
        <authorList>
            <person name="Araujo N.S."/>
            <person name="Arias M.C."/>
        </authorList>
    </citation>
    <scope>NUCLEOTIDE SEQUENCE</scope>
    <source>
        <strain evidence="1">USP_2M_L1-L4_2017</strain>
        <tissue evidence="1">Whole body</tissue>
    </source>
</reference>
<proteinExistence type="predicted"/>
<protein>
    <submittedName>
        <fullName evidence="1">Uncharacterized protein</fullName>
    </submittedName>
</protein>
<organism evidence="1 2">
    <name type="scientific">Melipona bicolor</name>
    <dbReference type="NCBI Taxonomy" id="60889"/>
    <lineage>
        <taxon>Eukaryota</taxon>
        <taxon>Metazoa</taxon>
        <taxon>Ecdysozoa</taxon>
        <taxon>Arthropoda</taxon>
        <taxon>Hexapoda</taxon>
        <taxon>Insecta</taxon>
        <taxon>Pterygota</taxon>
        <taxon>Neoptera</taxon>
        <taxon>Endopterygota</taxon>
        <taxon>Hymenoptera</taxon>
        <taxon>Apocrita</taxon>
        <taxon>Aculeata</taxon>
        <taxon>Apoidea</taxon>
        <taxon>Anthophila</taxon>
        <taxon>Apidae</taxon>
        <taxon>Melipona</taxon>
    </lineage>
</organism>
<dbReference type="AlphaFoldDB" id="A0AA40G907"/>
<dbReference type="EMBL" id="JAHYIQ010000003">
    <property type="protein sequence ID" value="KAK1133349.1"/>
    <property type="molecule type" value="Genomic_DNA"/>
</dbReference>
<evidence type="ECO:0000313" key="1">
    <source>
        <dbReference type="EMBL" id="KAK1133349.1"/>
    </source>
</evidence>